<protein>
    <submittedName>
        <fullName evidence="1">Uncharacterized protein</fullName>
    </submittedName>
</protein>
<accession>A0ABW1GNG8</accession>
<reference evidence="2" key="1">
    <citation type="journal article" date="2019" name="Int. J. Syst. Evol. Microbiol.">
        <title>The Global Catalogue of Microorganisms (GCM) 10K type strain sequencing project: providing services to taxonomists for standard genome sequencing and annotation.</title>
        <authorList>
            <consortium name="The Broad Institute Genomics Platform"/>
            <consortium name="The Broad Institute Genome Sequencing Center for Infectious Disease"/>
            <person name="Wu L."/>
            <person name="Ma J."/>
        </authorList>
    </citation>
    <scope>NUCLEOTIDE SEQUENCE [LARGE SCALE GENOMIC DNA]</scope>
    <source>
        <strain evidence="2">JCM 4147</strain>
    </source>
</reference>
<proteinExistence type="predicted"/>
<keyword evidence="2" id="KW-1185">Reference proteome</keyword>
<sequence length="79" mass="8106">MYVCDSLRICAAASSRFLFPDSISVSADFLATSEASGSFRAARAASRFACAPASVRGIDACADAIAFDASPSHLDAPSL</sequence>
<name>A0ABW1GNG8_9ACTN</name>
<comment type="caution">
    <text evidence="1">The sequence shown here is derived from an EMBL/GenBank/DDBJ whole genome shotgun (WGS) entry which is preliminary data.</text>
</comment>
<gene>
    <name evidence="1" type="ORF">ACFP1B_16415</name>
</gene>
<evidence type="ECO:0000313" key="2">
    <source>
        <dbReference type="Proteomes" id="UP001596200"/>
    </source>
</evidence>
<dbReference type="RefSeq" id="WP_344514550.1">
    <property type="nucleotide sequence ID" value="NZ_BAAATU010000030.1"/>
</dbReference>
<evidence type="ECO:0000313" key="1">
    <source>
        <dbReference type="EMBL" id="MFC5914989.1"/>
    </source>
</evidence>
<dbReference type="Proteomes" id="UP001596200">
    <property type="component" value="Unassembled WGS sequence"/>
</dbReference>
<organism evidence="1 2">
    <name type="scientific">Streptomyces pulveraceus</name>
    <dbReference type="NCBI Taxonomy" id="68258"/>
    <lineage>
        <taxon>Bacteria</taxon>
        <taxon>Bacillati</taxon>
        <taxon>Actinomycetota</taxon>
        <taxon>Actinomycetes</taxon>
        <taxon>Kitasatosporales</taxon>
        <taxon>Streptomycetaceae</taxon>
        <taxon>Streptomyces</taxon>
    </lineage>
</organism>
<dbReference type="EMBL" id="JBHSPU010000015">
    <property type="protein sequence ID" value="MFC5914989.1"/>
    <property type="molecule type" value="Genomic_DNA"/>
</dbReference>